<evidence type="ECO:0000256" key="6">
    <source>
        <dbReference type="ARBA" id="ARBA00023004"/>
    </source>
</evidence>
<evidence type="ECO:0008006" key="12">
    <source>
        <dbReference type="Google" id="ProtNLM"/>
    </source>
</evidence>
<evidence type="ECO:0000313" key="11">
    <source>
        <dbReference type="Proteomes" id="UP001229421"/>
    </source>
</evidence>
<comment type="caution">
    <text evidence="10">The sequence shown here is derived from an EMBL/GenBank/DDBJ whole genome shotgun (WGS) entry which is preliminary data.</text>
</comment>
<dbReference type="PROSITE" id="PS00086">
    <property type="entry name" value="CYTOCHROME_P450"/>
    <property type="match status" value="1"/>
</dbReference>
<sequence length="244" mass="28014">MFSPKALEAQSTLRNEKITHLLHFLRRKQGEVIDIQDVELFVAGTNSITSTVIWAMSELVRNPEVLSKIEEEMKKEIKTQDIKHFQLTKLTYLQACMKEVFRLHPVVPFLIPHMATENCEVMNYLIPKNAKILVNVWAMGRDSKIWDEPLSFKPERFLDSKMDFKGQDFELLPFGSGRRMCPGLPSALNSVQLLLASLIQEFDWTLANGDDPSKLDMNGNFGIALKREIPLKLVFKQKQAYECA</sequence>
<evidence type="ECO:0000256" key="7">
    <source>
        <dbReference type="ARBA" id="ARBA00023033"/>
    </source>
</evidence>
<evidence type="ECO:0000256" key="9">
    <source>
        <dbReference type="RuleBase" id="RU000461"/>
    </source>
</evidence>
<evidence type="ECO:0000256" key="2">
    <source>
        <dbReference type="ARBA" id="ARBA00010617"/>
    </source>
</evidence>
<name>A0AAD8K3V8_TARER</name>
<dbReference type="InterPro" id="IPR017972">
    <property type="entry name" value="Cyt_P450_CS"/>
</dbReference>
<feature type="binding site" description="axial binding residue" evidence="8">
    <location>
        <position position="181"/>
    </location>
    <ligand>
        <name>heme</name>
        <dbReference type="ChEBI" id="CHEBI:30413"/>
    </ligand>
    <ligandPart>
        <name>Fe</name>
        <dbReference type="ChEBI" id="CHEBI:18248"/>
    </ligandPart>
</feature>
<keyword evidence="5 9" id="KW-0560">Oxidoreductase</keyword>
<accession>A0AAD8K3V8</accession>
<organism evidence="10 11">
    <name type="scientific">Tagetes erecta</name>
    <name type="common">African marigold</name>
    <dbReference type="NCBI Taxonomy" id="13708"/>
    <lineage>
        <taxon>Eukaryota</taxon>
        <taxon>Viridiplantae</taxon>
        <taxon>Streptophyta</taxon>
        <taxon>Embryophyta</taxon>
        <taxon>Tracheophyta</taxon>
        <taxon>Spermatophyta</taxon>
        <taxon>Magnoliopsida</taxon>
        <taxon>eudicotyledons</taxon>
        <taxon>Gunneridae</taxon>
        <taxon>Pentapetalae</taxon>
        <taxon>asterids</taxon>
        <taxon>campanulids</taxon>
        <taxon>Asterales</taxon>
        <taxon>Asteraceae</taxon>
        <taxon>Asteroideae</taxon>
        <taxon>Heliantheae alliance</taxon>
        <taxon>Tageteae</taxon>
        <taxon>Tagetes</taxon>
    </lineage>
</organism>
<protein>
    <recommendedName>
        <fullName evidence="12">Cytochrome P450</fullName>
    </recommendedName>
</protein>
<dbReference type="GO" id="GO:0020037">
    <property type="term" value="F:heme binding"/>
    <property type="evidence" value="ECO:0007669"/>
    <property type="project" value="InterPro"/>
</dbReference>
<dbReference type="GO" id="GO:0016705">
    <property type="term" value="F:oxidoreductase activity, acting on paired donors, with incorporation or reduction of molecular oxygen"/>
    <property type="evidence" value="ECO:0007669"/>
    <property type="project" value="InterPro"/>
</dbReference>
<keyword evidence="7 9" id="KW-0503">Monooxygenase</keyword>
<dbReference type="AlphaFoldDB" id="A0AAD8K3V8"/>
<dbReference type="PRINTS" id="PR00463">
    <property type="entry name" value="EP450I"/>
</dbReference>
<evidence type="ECO:0000256" key="4">
    <source>
        <dbReference type="ARBA" id="ARBA00022723"/>
    </source>
</evidence>
<gene>
    <name evidence="10" type="ORF">QVD17_31052</name>
</gene>
<dbReference type="EMBL" id="JAUHHV010000008">
    <property type="protein sequence ID" value="KAK1415274.1"/>
    <property type="molecule type" value="Genomic_DNA"/>
</dbReference>
<dbReference type="FunFam" id="1.10.630.10:FF:000126">
    <property type="entry name" value="Predicted protein"/>
    <property type="match status" value="1"/>
</dbReference>
<dbReference type="PRINTS" id="PR00385">
    <property type="entry name" value="P450"/>
</dbReference>
<evidence type="ECO:0000313" key="10">
    <source>
        <dbReference type="EMBL" id="KAK1415274.1"/>
    </source>
</evidence>
<dbReference type="GO" id="GO:0005506">
    <property type="term" value="F:iron ion binding"/>
    <property type="evidence" value="ECO:0007669"/>
    <property type="project" value="InterPro"/>
</dbReference>
<proteinExistence type="inferred from homology"/>
<evidence type="ECO:0000256" key="5">
    <source>
        <dbReference type="ARBA" id="ARBA00023002"/>
    </source>
</evidence>
<evidence type="ECO:0000256" key="1">
    <source>
        <dbReference type="ARBA" id="ARBA00001971"/>
    </source>
</evidence>
<keyword evidence="6 8" id="KW-0408">Iron</keyword>
<dbReference type="Gene3D" id="1.10.630.10">
    <property type="entry name" value="Cytochrome P450"/>
    <property type="match status" value="1"/>
</dbReference>
<dbReference type="GO" id="GO:0004497">
    <property type="term" value="F:monooxygenase activity"/>
    <property type="evidence" value="ECO:0007669"/>
    <property type="project" value="UniProtKB-KW"/>
</dbReference>
<keyword evidence="4 8" id="KW-0479">Metal-binding</keyword>
<dbReference type="InterPro" id="IPR002401">
    <property type="entry name" value="Cyt_P450_E_grp-I"/>
</dbReference>
<reference evidence="10" key="1">
    <citation type="journal article" date="2023" name="bioRxiv">
        <title>Improved chromosome-level genome assembly for marigold (Tagetes erecta).</title>
        <authorList>
            <person name="Jiang F."/>
            <person name="Yuan L."/>
            <person name="Wang S."/>
            <person name="Wang H."/>
            <person name="Xu D."/>
            <person name="Wang A."/>
            <person name="Fan W."/>
        </authorList>
    </citation>
    <scope>NUCLEOTIDE SEQUENCE</scope>
    <source>
        <strain evidence="10">WSJ</strain>
        <tissue evidence="10">Leaf</tissue>
    </source>
</reference>
<dbReference type="PANTHER" id="PTHR47950">
    <property type="entry name" value="CYTOCHROME P450, FAMILY 76, SUBFAMILY C, POLYPEPTIDE 5-RELATED"/>
    <property type="match status" value="1"/>
</dbReference>
<keyword evidence="3 8" id="KW-0349">Heme</keyword>
<comment type="cofactor">
    <cofactor evidence="1 8">
        <name>heme</name>
        <dbReference type="ChEBI" id="CHEBI:30413"/>
    </cofactor>
</comment>
<dbReference type="Pfam" id="PF00067">
    <property type="entry name" value="p450"/>
    <property type="match status" value="1"/>
</dbReference>
<evidence type="ECO:0000256" key="3">
    <source>
        <dbReference type="ARBA" id="ARBA00022617"/>
    </source>
</evidence>
<dbReference type="Proteomes" id="UP001229421">
    <property type="component" value="Unassembled WGS sequence"/>
</dbReference>
<comment type="similarity">
    <text evidence="2 9">Belongs to the cytochrome P450 family.</text>
</comment>
<dbReference type="PANTHER" id="PTHR47950:SF49">
    <property type="entry name" value="CYTOCHROME P450"/>
    <property type="match status" value="1"/>
</dbReference>
<dbReference type="InterPro" id="IPR001128">
    <property type="entry name" value="Cyt_P450"/>
</dbReference>
<dbReference type="InterPro" id="IPR036396">
    <property type="entry name" value="Cyt_P450_sf"/>
</dbReference>
<dbReference type="SUPFAM" id="SSF48264">
    <property type="entry name" value="Cytochrome P450"/>
    <property type="match status" value="1"/>
</dbReference>
<keyword evidence="11" id="KW-1185">Reference proteome</keyword>
<evidence type="ECO:0000256" key="8">
    <source>
        <dbReference type="PIRSR" id="PIRSR602401-1"/>
    </source>
</evidence>